<evidence type="ECO:0000313" key="9">
    <source>
        <dbReference type="EMBL" id="PAA53216.1"/>
    </source>
</evidence>
<dbReference type="Gene3D" id="3.30.479.10">
    <property type="entry name" value="6-pyruvoyl tetrahydropterin synthase/QueD"/>
    <property type="match status" value="1"/>
</dbReference>
<sequence>ANGRPVVTVTRVASFSAAHRLHSIHLSAEENASLFGKCNWPNGHGHNYTVERLRCCNGFASWTI</sequence>
<dbReference type="GO" id="GO:0046872">
    <property type="term" value="F:metal ion binding"/>
    <property type="evidence" value="ECO:0007669"/>
    <property type="project" value="UniProtKB-KW"/>
</dbReference>
<dbReference type="EC" id="4.2.3.12" evidence="4"/>
<dbReference type="GO" id="GO:0003874">
    <property type="term" value="F:6-pyruvoyltetrahydropterin synthase activity"/>
    <property type="evidence" value="ECO:0007669"/>
    <property type="project" value="UniProtKB-EC"/>
</dbReference>
<keyword evidence="7" id="KW-0783">Tetrahydrobiopterin biosynthesis</keyword>
<dbReference type="OrthoDB" id="14045at2759"/>
<name>A0A267DVJ6_9PLAT</name>
<evidence type="ECO:0000256" key="7">
    <source>
        <dbReference type="ARBA" id="ARBA00023007"/>
    </source>
</evidence>
<dbReference type="UniPathway" id="UPA00849">
    <property type="reaction ID" value="UER00819"/>
</dbReference>
<comment type="cofactor">
    <cofactor evidence="1">
        <name>Zn(2+)</name>
        <dbReference type="ChEBI" id="CHEBI:29105"/>
    </cofactor>
</comment>
<gene>
    <name evidence="9" type="ORF">BOX15_Mlig021272g3</name>
</gene>
<dbReference type="PANTHER" id="PTHR12589:SF7">
    <property type="entry name" value="6-PYRUVOYL TETRAHYDROBIOPTERIN SYNTHASE"/>
    <property type="match status" value="1"/>
</dbReference>
<feature type="non-terminal residue" evidence="9">
    <location>
        <position position="1"/>
    </location>
</feature>
<evidence type="ECO:0000256" key="5">
    <source>
        <dbReference type="ARBA" id="ARBA00022723"/>
    </source>
</evidence>
<dbReference type="AlphaFoldDB" id="A0A267DVJ6"/>
<evidence type="ECO:0000313" key="10">
    <source>
        <dbReference type="Proteomes" id="UP000215902"/>
    </source>
</evidence>
<keyword evidence="6" id="KW-0862">Zinc</keyword>
<evidence type="ECO:0000256" key="8">
    <source>
        <dbReference type="ARBA" id="ARBA00023239"/>
    </source>
</evidence>
<comment type="pathway">
    <text evidence="2">Cofactor biosynthesis; tetrahydrobiopterin biosynthesis; tetrahydrobiopterin from 7,8-dihydroneopterin triphosphate: step 1/3.</text>
</comment>
<comment type="caution">
    <text evidence="9">The sequence shown here is derived from an EMBL/GenBank/DDBJ whole genome shotgun (WGS) entry which is preliminary data.</text>
</comment>
<organism evidence="9 10">
    <name type="scientific">Macrostomum lignano</name>
    <dbReference type="NCBI Taxonomy" id="282301"/>
    <lineage>
        <taxon>Eukaryota</taxon>
        <taxon>Metazoa</taxon>
        <taxon>Spiralia</taxon>
        <taxon>Lophotrochozoa</taxon>
        <taxon>Platyhelminthes</taxon>
        <taxon>Rhabditophora</taxon>
        <taxon>Macrostomorpha</taxon>
        <taxon>Macrostomida</taxon>
        <taxon>Macrostomidae</taxon>
        <taxon>Macrostomum</taxon>
    </lineage>
</organism>
<dbReference type="Pfam" id="PF01242">
    <property type="entry name" value="PTPS"/>
    <property type="match status" value="1"/>
</dbReference>
<dbReference type="GO" id="GO:0006729">
    <property type="term" value="P:tetrahydrobiopterin biosynthetic process"/>
    <property type="evidence" value="ECO:0007669"/>
    <property type="project" value="UniProtKB-UniPathway"/>
</dbReference>
<dbReference type="STRING" id="282301.A0A267DVJ6"/>
<keyword evidence="10" id="KW-1185">Reference proteome</keyword>
<dbReference type="PANTHER" id="PTHR12589">
    <property type="entry name" value="PYRUVOYL TETRAHYDROBIOPTERIN SYNTHASE"/>
    <property type="match status" value="1"/>
</dbReference>
<keyword evidence="5" id="KW-0479">Metal-binding</keyword>
<dbReference type="GO" id="GO:0005739">
    <property type="term" value="C:mitochondrion"/>
    <property type="evidence" value="ECO:0007669"/>
    <property type="project" value="TreeGrafter"/>
</dbReference>
<evidence type="ECO:0000256" key="1">
    <source>
        <dbReference type="ARBA" id="ARBA00001947"/>
    </source>
</evidence>
<evidence type="ECO:0000256" key="4">
    <source>
        <dbReference type="ARBA" id="ARBA00013100"/>
    </source>
</evidence>
<proteinExistence type="inferred from homology"/>
<accession>A0A267DVJ6</accession>
<dbReference type="SUPFAM" id="SSF55620">
    <property type="entry name" value="Tetrahydrobiopterin biosynthesis enzymes-like"/>
    <property type="match status" value="1"/>
</dbReference>
<reference evidence="9 10" key="1">
    <citation type="submission" date="2017-06" db="EMBL/GenBank/DDBJ databases">
        <title>A platform for efficient transgenesis in Macrostomum lignano, a flatworm model organism for stem cell research.</title>
        <authorList>
            <person name="Berezikov E."/>
        </authorList>
    </citation>
    <scope>NUCLEOTIDE SEQUENCE [LARGE SCALE GENOMIC DNA]</scope>
    <source>
        <strain evidence="9">DV1</strain>
        <tissue evidence="9">Whole organism</tissue>
    </source>
</reference>
<dbReference type="InterPro" id="IPR007115">
    <property type="entry name" value="6-PTP_synth/QueD"/>
</dbReference>
<evidence type="ECO:0000256" key="6">
    <source>
        <dbReference type="ARBA" id="ARBA00022833"/>
    </source>
</evidence>
<evidence type="ECO:0000256" key="2">
    <source>
        <dbReference type="ARBA" id="ARBA00005126"/>
    </source>
</evidence>
<comment type="similarity">
    <text evidence="3">Belongs to the PTPS family.</text>
</comment>
<evidence type="ECO:0000256" key="3">
    <source>
        <dbReference type="ARBA" id="ARBA00009164"/>
    </source>
</evidence>
<dbReference type="EMBL" id="NIVC01003113">
    <property type="protein sequence ID" value="PAA53216.1"/>
    <property type="molecule type" value="Genomic_DNA"/>
</dbReference>
<keyword evidence="8" id="KW-0456">Lyase</keyword>
<protein>
    <recommendedName>
        <fullName evidence="4">6-pyruvoyltetrahydropterin synthase</fullName>
        <ecNumber evidence="4">4.2.3.12</ecNumber>
    </recommendedName>
</protein>
<dbReference type="Proteomes" id="UP000215902">
    <property type="component" value="Unassembled WGS sequence"/>
</dbReference>
<dbReference type="InterPro" id="IPR038418">
    <property type="entry name" value="6-PTP_synth/QueD_sf"/>
</dbReference>